<proteinExistence type="predicted"/>
<feature type="region of interest" description="Disordered" evidence="1">
    <location>
        <begin position="1"/>
        <end position="63"/>
    </location>
</feature>
<sequence length="421" mass="46166">MLHVNMDHSQTESDATPSGKRNPFDFFSNIFRRKNKGSETDGTDRSEESLVGSESRLTPENKTFLSENRVHQINSLIASPQTGSDVNSCDGMFSRSPVSPRKGKTIHQDMEALRLSRGDNPYIQQKLEKISCYEEGFSSPSKSDQEKLVENDESPGDEEIDENLHAHLIRSPPPHFPRTIAEFVFPDKSDSPRHRPKDTQSGVYPTETTFTASPGGRSQYTSPQTGPRSLLTSLPSVEALQNRDTKKTRDLNPLLCKPGMDVIDPGIKEILQSQKKKFFSSQKRDLNHRDRGPEVILTPQRTMACVSSRPKWSPAVIPCPMSYLPSPALTVTSSVSMPGLNGLSVGEECELPRSLAPLKGVKIKTGNLLASSSVQDLGAPSTSYGSKREAKATSRSLVSGTKFGSKESLLKTSRSSSLDSG</sequence>
<keyword evidence="2" id="KW-1185">Reference proteome</keyword>
<evidence type="ECO:0000256" key="1">
    <source>
        <dbReference type="SAM" id="MobiDB-lite"/>
    </source>
</evidence>
<organism evidence="2 3">
    <name type="scientific">Limulus polyphemus</name>
    <name type="common">Atlantic horseshoe crab</name>
    <dbReference type="NCBI Taxonomy" id="6850"/>
    <lineage>
        <taxon>Eukaryota</taxon>
        <taxon>Metazoa</taxon>
        <taxon>Ecdysozoa</taxon>
        <taxon>Arthropoda</taxon>
        <taxon>Chelicerata</taxon>
        <taxon>Merostomata</taxon>
        <taxon>Xiphosura</taxon>
        <taxon>Limulidae</taxon>
        <taxon>Limulus</taxon>
    </lineage>
</organism>
<feature type="region of interest" description="Disordered" evidence="1">
    <location>
        <begin position="372"/>
        <end position="421"/>
    </location>
</feature>
<name>A0ABM1B4B6_LIMPO</name>
<gene>
    <name evidence="3 4" type="primary">LOC106459464</name>
</gene>
<evidence type="ECO:0000313" key="4">
    <source>
        <dbReference type="RefSeq" id="XP_022241666.1"/>
    </source>
</evidence>
<feature type="compositionally biased region" description="Polar residues" evidence="1">
    <location>
        <begin position="410"/>
        <end position="421"/>
    </location>
</feature>
<dbReference type="RefSeq" id="XP_013774539.1">
    <property type="nucleotide sequence ID" value="XM_013919085.2"/>
</dbReference>
<dbReference type="RefSeq" id="XP_022241666.1">
    <property type="nucleotide sequence ID" value="XM_022385958.1"/>
</dbReference>
<protein>
    <submittedName>
        <fullName evidence="3 4">Uncharacterized protein LOC106459464 isoform X1</fullName>
    </submittedName>
</protein>
<feature type="compositionally biased region" description="Polar residues" evidence="1">
    <location>
        <begin position="372"/>
        <end position="385"/>
    </location>
</feature>
<evidence type="ECO:0000313" key="2">
    <source>
        <dbReference type="Proteomes" id="UP000694941"/>
    </source>
</evidence>
<dbReference type="GeneID" id="106459464"/>
<feature type="compositionally biased region" description="Basic and acidic residues" evidence="1">
    <location>
        <begin position="36"/>
        <end position="48"/>
    </location>
</feature>
<evidence type="ECO:0000313" key="3">
    <source>
        <dbReference type="RefSeq" id="XP_013774539.1"/>
    </source>
</evidence>
<feature type="compositionally biased region" description="Basic and acidic residues" evidence="1">
    <location>
        <begin position="1"/>
        <end position="11"/>
    </location>
</feature>
<reference evidence="3 4" key="1">
    <citation type="submission" date="2025-05" db="UniProtKB">
        <authorList>
            <consortium name="RefSeq"/>
        </authorList>
    </citation>
    <scope>IDENTIFICATION</scope>
    <source>
        <tissue evidence="3 4">Muscle</tissue>
    </source>
</reference>
<feature type="region of interest" description="Disordered" evidence="1">
    <location>
        <begin position="134"/>
        <end position="231"/>
    </location>
</feature>
<accession>A0ABM1B4B6</accession>
<feature type="compositionally biased region" description="Polar residues" evidence="1">
    <location>
        <begin position="199"/>
        <end position="231"/>
    </location>
</feature>
<feature type="compositionally biased region" description="Acidic residues" evidence="1">
    <location>
        <begin position="151"/>
        <end position="161"/>
    </location>
</feature>
<dbReference type="Proteomes" id="UP000694941">
    <property type="component" value="Unplaced"/>
</dbReference>